<reference evidence="2" key="1">
    <citation type="submission" date="2016-06" db="UniProtKB">
        <authorList>
            <consortium name="WormBaseParasite"/>
        </authorList>
    </citation>
    <scope>IDENTIFICATION</scope>
</reference>
<feature type="chain" id="PRO_5008148261" evidence="1">
    <location>
        <begin position="31"/>
        <end position="63"/>
    </location>
</feature>
<accession>A0A183DFF3</accession>
<proteinExistence type="predicted"/>
<keyword evidence="1" id="KW-0732">Signal</keyword>
<name>A0A183DFF3_9BILA</name>
<protein>
    <submittedName>
        <fullName evidence="2">Secreted protein</fullName>
    </submittedName>
</protein>
<evidence type="ECO:0000256" key="1">
    <source>
        <dbReference type="SAM" id="SignalP"/>
    </source>
</evidence>
<sequence>LKMFLFGCFTLLCLVDIVLISLQLLGPADGSAHGISFYGPKSTAVRFSSDTYVSLYTCFDCSL</sequence>
<organism evidence="2">
    <name type="scientific">Gongylonema pulchrum</name>
    <dbReference type="NCBI Taxonomy" id="637853"/>
    <lineage>
        <taxon>Eukaryota</taxon>
        <taxon>Metazoa</taxon>
        <taxon>Ecdysozoa</taxon>
        <taxon>Nematoda</taxon>
        <taxon>Chromadorea</taxon>
        <taxon>Rhabditida</taxon>
        <taxon>Spirurina</taxon>
        <taxon>Spiruromorpha</taxon>
        <taxon>Spiruroidea</taxon>
        <taxon>Gongylonematidae</taxon>
        <taxon>Gongylonema</taxon>
    </lineage>
</organism>
<feature type="signal peptide" evidence="1">
    <location>
        <begin position="1"/>
        <end position="30"/>
    </location>
</feature>
<dbReference type="WBParaSite" id="GPUH_0000745301-mRNA-1">
    <property type="protein sequence ID" value="GPUH_0000745301-mRNA-1"/>
    <property type="gene ID" value="GPUH_0000745301"/>
</dbReference>
<dbReference type="AlphaFoldDB" id="A0A183DFF3"/>
<evidence type="ECO:0000313" key="2">
    <source>
        <dbReference type="WBParaSite" id="GPUH_0000745301-mRNA-1"/>
    </source>
</evidence>